<dbReference type="SMART" id="SM00249">
    <property type="entry name" value="PHD"/>
    <property type="match status" value="2"/>
</dbReference>
<reference evidence="6 7" key="1">
    <citation type="journal article" date="2013" name="Curr. Biol.">
        <title>The Genome of the Foraminiferan Reticulomyxa filosa.</title>
        <authorList>
            <person name="Glockner G."/>
            <person name="Hulsmann N."/>
            <person name="Schleicher M."/>
            <person name="Noegel A.A."/>
            <person name="Eichinger L."/>
            <person name="Gallinger C."/>
            <person name="Pawlowski J."/>
            <person name="Sierra R."/>
            <person name="Euteneuer U."/>
            <person name="Pillet L."/>
            <person name="Moustafa A."/>
            <person name="Platzer M."/>
            <person name="Groth M."/>
            <person name="Szafranski K."/>
            <person name="Schliwa M."/>
        </authorList>
    </citation>
    <scope>NUCLEOTIDE SEQUENCE [LARGE SCALE GENOMIC DNA]</scope>
</reference>
<dbReference type="PROSITE" id="PS01359">
    <property type="entry name" value="ZF_PHD_1"/>
    <property type="match status" value="1"/>
</dbReference>
<dbReference type="Gene3D" id="3.30.40.10">
    <property type="entry name" value="Zinc/RING finger domain, C3HC4 (zinc finger)"/>
    <property type="match status" value="1"/>
</dbReference>
<keyword evidence="1" id="KW-0479">Metal-binding</keyword>
<dbReference type="PROSITE" id="PS51805">
    <property type="entry name" value="EPHD"/>
    <property type="match status" value="1"/>
</dbReference>
<dbReference type="AlphaFoldDB" id="X6N169"/>
<feature type="non-terminal residue" evidence="6">
    <location>
        <position position="234"/>
    </location>
</feature>
<evidence type="ECO:0000259" key="5">
    <source>
        <dbReference type="PROSITE" id="PS51805"/>
    </source>
</evidence>
<name>X6N169_RETFI</name>
<proteinExistence type="predicted"/>
<dbReference type="PANTHER" id="PTHR13793:SF107">
    <property type="entry name" value="BROMODOMAIN-CONTAINING PROTEIN HOMOLOG"/>
    <property type="match status" value="1"/>
</dbReference>
<comment type="caution">
    <text evidence="6">The sequence shown here is derived from an EMBL/GenBank/DDBJ whole genome shotgun (WGS) entry which is preliminary data.</text>
</comment>
<keyword evidence="2" id="KW-0863">Zinc-finger</keyword>
<dbReference type="InterPro" id="IPR034732">
    <property type="entry name" value="EPHD"/>
</dbReference>
<organism evidence="6 7">
    <name type="scientific">Reticulomyxa filosa</name>
    <dbReference type="NCBI Taxonomy" id="46433"/>
    <lineage>
        <taxon>Eukaryota</taxon>
        <taxon>Sar</taxon>
        <taxon>Rhizaria</taxon>
        <taxon>Retaria</taxon>
        <taxon>Foraminifera</taxon>
        <taxon>Monothalamids</taxon>
        <taxon>Reticulomyxidae</taxon>
        <taxon>Reticulomyxa</taxon>
    </lineage>
</organism>
<feature type="compositionally biased region" description="Basic residues" evidence="4">
    <location>
        <begin position="15"/>
        <end position="29"/>
    </location>
</feature>
<dbReference type="GO" id="GO:0006357">
    <property type="term" value="P:regulation of transcription by RNA polymerase II"/>
    <property type="evidence" value="ECO:0007669"/>
    <property type="project" value="TreeGrafter"/>
</dbReference>
<dbReference type="OMA" id="CYLCEIR"/>
<keyword evidence="7" id="KW-1185">Reference proteome</keyword>
<gene>
    <name evidence="6" type="ORF">RFI_17208</name>
</gene>
<dbReference type="OrthoDB" id="20839at2759"/>
<evidence type="ECO:0000313" key="6">
    <source>
        <dbReference type="EMBL" id="ETO20010.1"/>
    </source>
</evidence>
<feature type="non-terminal residue" evidence="6">
    <location>
        <position position="1"/>
    </location>
</feature>
<sequence>EQENKDVTNEMNVKNNRRKKPQSKSKAAKKAIQYNKVRSQLEKIGLFRTNFVEGDICSVCVDSDVEDVQVYCDGCNVCVHRQCYGIVRIPQVWGQLFFFFKKKKNHPFYSHILNMYTKSEWYCDVCASNGNKKPETDIVCDICKTNVDKAFKQTSPENTWVHISCALWLTGPVFENTTTLTPVKNISAIDSQRYALRCIFCQKQKGACLQCELCTVAYHVPCANRGTALLELRE</sequence>
<evidence type="ECO:0000256" key="4">
    <source>
        <dbReference type="SAM" id="MobiDB-lite"/>
    </source>
</evidence>
<dbReference type="InterPro" id="IPR001965">
    <property type="entry name" value="Znf_PHD"/>
</dbReference>
<dbReference type="SUPFAM" id="SSF57903">
    <property type="entry name" value="FYVE/PHD zinc finger"/>
    <property type="match status" value="2"/>
</dbReference>
<evidence type="ECO:0000256" key="1">
    <source>
        <dbReference type="ARBA" id="ARBA00022723"/>
    </source>
</evidence>
<dbReference type="Pfam" id="PF13832">
    <property type="entry name" value="zf-HC5HC2H_2"/>
    <property type="match status" value="1"/>
</dbReference>
<dbReference type="InterPro" id="IPR019786">
    <property type="entry name" value="Zinc_finger_PHD-type_CS"/>
</dbReference>
<evidence type="ECO:0000256" key="3">
    <source>
        <dbReference type="ARBA" id="ARBA00022833"/>
    </source>
</evidence>
<keyword evidence="3" id="KW-0862">Zinc</keyword>
<dbReference type="InterPro" id="IPR013083">
    <property type="entry name" value="Znf_RING/FYVE/PHD"/>
</dbReference>
<feature type="region of interest" description="Disordered" evidence="4">
    <location>
        <begin position="1"/>
        <end position="29"/>
    </location>
</feature>
<dbReference type="EMBL" id="ASPP01013040">
    <property type="protein sequence ID" value="ETO20010.1"/>
    <property type="molecule type" value="Genomic_DNA"/>
</dbReference>
<dbReference type="Pfam" id="PF13831">
    <property type="entry name" value="PHD_2"/>
    <property type="match status" value="1"/>
</dbReference>
<dbReference type="Proteomes" id="UP000023152">
    <property type="component" value="Unassembled WGS sequence"/>
</dbReference>
<feature type="domain" description="PHD-type" evidence="5">
    <location>
        <begin position="137"/>
        <end position="234"/>
    </location>
</feature>
<dbReference type="PANTHER" id="PTHR13793">
    <property type="entry name" value="PHD FINGER PROTEINS"/>
    <property type="match status" value="1"/>
</dbReference>
<protein>
    <recommendedName>
        <fullName evidence="5">PHD-type domain-containing protein</fullName>
    </recommendedName>
</protein>
<dbReference type="InterPro" id="IPR019787">
    <property type="entry name" value="Znf_PHD-finger"/>
</dbReference>
<evidence type="ECO:0000256" key="2">
    <source>
        <dbReference type="ARBA" id="ARBA00022771"/>
    </source>
</evidence>
<evidence type="ECO:0000313" key="7">
    <source>
        <dbReference type="Proteomes" id="UP000023152"/>
    </source>
</evidence>
<dbReference type="InterPro" id="IPR011011">
    <property type="entry name" value="Znf_FYVE_PHD"/>
</dbReference>
<dbReference type="InterPro" id="IPR050701">
    <property type="entry name" value="Histone_Mod_Regulator"/>
</dbReference>
<accession>X6N169</accession>
<dbReference type="GO" id="GO:0008270">
    <property type="term" value="F:zinc ion binding"/>
    <property type="evidence" value="ECO:0007669"/>
    <property type="project" value="UniProtKB-KW"/>
</dbReference>